<dbReference type="PANTHER" id="PTHR42895:SF2">
    <property type="entry name" value="IRON-SULFUR CLUSTER PROTEIN"/>
    <property type="match status" value="1"/>
</dbReference>
<proteinExistence type="predicted"/>
<dbReference type="Gene3D" id="3.10.20.880">
    <property type="match status" value="1"/>
</dbReference>
<evidence type="ECO:0000256" key="1">
    <source>
        <dbReference type="SAM" id="MobiDB-lite"/>
    </source>
</evidence>
<feature type="compositionally biased region" description="Basic residues" evidence="1">
    <location>
        <begin position="639"/>
        <end position="650"/>
    </location>
</feature>
<dbReference type="RefSeq" id="WP_067784631.1">
    <property type="nucleotide sequence ID" value="NZ_CP016545.1"/>
</dbReference>
<dbReference type="STRING" id="645517.A6F65_00125"/>
<dbReference type="Pfam" id="PF00111">
    <property type="entry name" value="Fer2"/>
    <property type="match status" value="1"/>
</dbReference>
<dbReference type="InterPro" id="IPR052911">
    <property type="entry name" value="Corrinoid_activation_enz"/>
</dbReference>
<dbReference type="Gene3D" id="3.30.420.480">
    <property type="entry name" value="Domain of unknown function (DUF4445)"/>
    <property type="match status" value="1"/>
</dbReference>
<evidence type="ECO:0000259" key="2">
    <source>
        <dbReference type="PROSITE" id="PS51085"/>
    </source>
</evidence>
<dbReference type="EMBL" id="CP016545">
    <property type="protein sequence ID" value="ANU06453.1"/>
    <property type="molecule type" value="Genomic_DNA"/>
</dbReference>
<sequence length="650" mass="69947">MTQHKVIFTPSGIRATASGEDTVYDVALAAGVDLQSICGGKGMCNRCQVEVEPGSHAKYGITVGEDALSDFTDSEKRAIEKGRLQPGRRLACRARVLGDVVVDVPADAREYDTSISKTSVAFLTDLAPAVTLHMLELPQQELDDNPSDAEALSAALRRFGIEASPKHRTLVKLQPILAKNNRRLIAVVRDDREIIDIWPPEMFHVYGAAIDIGSTSIALYVYDLSQGELAYEASAMNPQIRFGEDLMSRVSYCMLNKGGEEKLTKAVREQVAAMLEQARVTLSLGQNQILEVVAVGNPIMHHLFLGISPVELGQAPFTLAVKDQFQVPARLLDLGISESARVTMLPLIGGHVGADTTGAYLTQIDAMEGRSVLLVDIGTNAEIVLSHGGKVAAASSPTGPAFEGAEISAGVRASKGAIERVRIDPATGSARVRIIGHDEWNSDSDGSALPHRVSGICGSGIFEVMVELADAGFIDRGGLFRPEACPARFVQDGKSWKFLLVDQPGAQIWIKQTDIRSVQLAKAALAAGVRLLTDHLGCESFDEVLLAGAFGNHLDSSYVARIGIIPGAEADQIRSIGNAAGMGAAMAMFNRAEQQKLVEAVRHIEKVETATEPKFQDYFVEAMAFPSAPQSNDENQQGRGRRRRSRDRTA</sequence>
<feature type="region of interest" description="Disordered" evidence="1">
    <location>
        <begin position="625"/>
        <end position="650"/>
    </location>
</feature>
<dbReference type="GO" id="GO:0051536">
    <property type="term" value="F:iron-sulfur cluster binding"/>
    <property type="evidence" value="ECO:0007669"/>
    <property type="project" value="InterPro"/>
</dbReference>
<dbReference type="Pfam" id="PF14574">
    <property type="entry name" value="RACo_C_ter"/>
    <property type="match status" value="1"/>
</dbReference>
<dbReference type="InterPro" id="IPR001041">
    <property type="entry name" value="2Fe-2S_ferredoxin-type"/>
</dbReference>
<dbReference type="AlphaFoldDB" id="A0A1C7D576"/>
<organism evidence="3 4">
    <name type="scientific">Paraurantiacibacter namhicola</name>
    <dbReference type="NCBI Taxonomy" id="645517"/>
    <lineage>
        <taxon>Bacteria</taxon>
        <taxon>Pseudomonadati</taxon>
        <taxon>Pseudomonadota</taxon>
        <taxon>Alphaproteobacteria</taxon>
        <taxon>Sphingomonadales</taxon>
        <taxon>Erythrobacteraceae</taxon>
        <taxon>Paraurantiacibacter</taxon>
    </lineage>
</organism>
<keyword evidence="4" id="KW-1185">Reference proteome</keyword>
<dbReference type="InterPro" id="IPR012675">
    <property type="entry name" value="Beta-grasp_dom_sf"/>
</dbReference>
<dbReference type="CDD" id="cd00207">
    <property type="entry name" value="fer2"/>
    <property type="match status" value="1"/>
</dbReference>
<dbReference type="InterPro" id="IPR027980">
    <property type="entry name" value="RACo_C"/>
</dbReference>
<feature type="compositionally biased region" description="Polar residues" evidence="1">
    <location>
        <begin position="628"/>
        <end position="637"/>
    </location>
</feature>
<dbReference type="PROSITE" id="PS51085">
    <property type="entry name" value="2FE2S_FER_2"/>
    <property type="match status" value="1"/>
</dbReference>
<accession>A0A1C7D576</accession>
<dbReference type="OrthoDB" id="9810588at2"/>
<dbReference type="KEGG" id="anh:A6F65_00125"/>
<dbReference type="SUPFAM" id="SSF54292">
    <property type="entry name" value="2Fe-2S ferredoxin-like"/>
    <property type="match status" value="1"/>
</dbReference>
<dbReference type="InterPro" id="IPR041414">
    <property type="entry name" value="Raco-like_middle"/>
</dbReference>
<evidence type="ECO:0000313" key="3">
    <source>
        <dbReference type="EMBL" id="ANU06453.1"/>
    </source>
</evidence>
<evidence type="ECO:0000313" key="4">
    <source>
        <dbReference type="Proteomes" id="UP000092698"/>
    </source>
</evidence>
<dbReference type="Proteomes" id="UP000092698">
    <property type="component" value="Chromosome"/>
</dbReference>
<protein>
    <submittedName>
        <fullName evidence="3">Na(+)-translocating NADH-quinone reductase subunit F</fullName>
    </submittedName>
</protein>
<name>A0A1C7D576_9SPHN</name>
<dbReference type="Pfam" id="PF17650">
    <property type="entry name" value="RACo_linker"/>
    <property type="match status" value="1"/>
</dbReference>
<reference evidence="3 4" key="1">
    <citation type="submission" date="2016-07" db="EMBL/GenBank/DDBJ databases">
        <title>Complete genome sequence of Altererythrobacter namhicola JCM 16345T, containing esterase-encoding genes.</title>
        <authorList>
            <person name="Cheng H."/>
            <person name="Wu Y.-H."/>
            <person name="Jian S.-L."/>
            <person name="Huo Y.-Y."/>
            <person name="Wang C.-S."/>
            <person name="Xu X.-W."/>
        </authorList>
    </citation>
    <scope>NUCLEOTIDE SEQUENCE [LARGE SCALE GENOMIC DNA]</scope>
    <source>
        <strain evidence="3 4">JCM 16345</strain>
    </source>
</reference>
<dbReference type="InterPro" id="IPR040506">
    <property type="entry name" value="RACo_linker"/>
</dbReference>
<dbReference type="InterPro" id="IPR042259">
    <property type="entry name" value="Raco-like_middle_sf"/>
</dbReference>
<dbReference type="InterPro" id="IPR036010">
    <property type="entry name" value="2Fe-2S_ferredoxin-like_sf"/>
</dbReference>
<feature type="domain" description="2Fe-2S ferredoxin-type" evidence="2">
    <location>
        <begin position="4"/>
        <end position="108"/>
    </location>
</feature>
<dbReference type="PANTHER" id="PTHR42895">
    <property type="entry name" value="IRON-SULFUR CLUSTER-BINDING PROTEIN-RELATED"/>
    <property type="match status" value="1"/>
</dbReference>
<gene>
    <name evidence="3" type="ORF">A6F65_00125</name>
</gene>
<dbReference type="Pfam" id="PF17651">
    <property type="entry name" value="Raco_middle"/>
    <property type="match status" value="1"/>
</dbReference>
<dbReference type="Gene3D" id="3.10.20.30">
    <property type="match status" value="1"/>
</dbReference>